<dbReference type="PANTHER" id="PTHR11808">
    <property type="entry name" value="TRANS-SULFURATION ENZYME FAMILY MEMBER"/>
    <property type="match status" value="1"/>
</dbReference>
<keyword evidence="2 7" id="KW-0663">Pyridoxal phosphate</keyword>
<evidence type="ECO:0000256" key="2">
    <source>
        <dbReference type="ARBA" id="ARBA00022898"/>
    </source>
</evidence>
<evidence type="ECO:0000256" key="3">
    <source>
        <dbReference type="ARBA" id="ARBA00047175"/>
    </source>
</evidence>
<evidence type="ECO:0000256" key="4">
    <source>
        <dbReference type="ARBA" id="ARBA00047199"/>
    </source>
</evidence>
<comment type="caution">
    <text evidence="9">The sequence shown here is derived from an EMBL/GenBank/DDBJ whole genome shotgun (WGS) entry which is preliminary data.</text>
</comment>
<dbReference type="PANTHER" id="PTHR11808:SF80">
    <property type="entry name" value="CYSTATHIONINE GAMMA-LYASE"/>
    <property type="match status" value="1"/>
</dbReference>
<dbReference type="Gene3D" id="3.40.640.10">
    <property type="entry name" value="Type I PLP-dependent aspartate aminotransferase-like (Major domain)"/>
    <property type="match status" value="1"/>
</dbReference>
<dbReference type="GO" id="GO:0005737">
    <property type="term" value="C:cytoplasm"/>
    <property type="evidence" value="ECO:0007669"/>
    <property type="project" value="TreeGrafter"/>
</dbReference>
<dbReference type="InterPro" id="IPR015424">
    <property type="entry name" value="PyrdxlP-dep_Trfase"/>
</dbReference>
<dbReference type="Proteomes" id="UP000886800">
    <property type="component" value="Unassembled WGS sequence"/>
</dbReference>
<evidence type="ECO:0000313" key="10">
    <source>
        <dbReference type="Proteomes" id="UP000886800"/>
    </source>
</evidence>
<dbReference type="Pfam" id="PF01053">
    <property type="entry name" value="Cys_Met_Meta_PP"/>
    <property type="match status" value="1"/>
</dbReference>
<dbReference type="CDD" id="cd00614">
    <property type="entry name" value="CGS_like"/>
    <property type="match status" value="1"/>
</dbReference>
<reference evidence="9" key="2">
    <citation type="submission" date="2021-04" db="EMBL/GenBank/DDBJ databases">
        <authorList>
            <person name="Gilroy R."/>
        </authorList>
    </citation>
    <scope>NUCLEOTIDE SEQUENCE</scope>
    <source>
        <strain evidence="9">CHK188-5543</strain>
    </source>
</reference>
<dbReference type="SUPFAM" id="SSF53383">
    <property type="entry name" value="PLP-dependent transferases"/>
    <property type="match status" value="1"/>
</dbReference>
<gene>
    <name evidence="9" type="ORF">H9736_09540</name>
</gene>
<comment type="similarity">
    <text evidence="8">Belongs to the trans-sulfuration enzymes family.</text>
</comment>
<dbReference type="GO" id="GO:0008483">
    <property type="term" value="F:transaminase activity"/>
    <property type="evidence" value="ECO:0007669"/>
    <property type="project" value="UniProtKB-KW"/>
</dbReference>
<dbReference type="EC" id="4.4.1.2" evidence="3"/>
<evidence type="ECO:0000256" key="7">
    <source>
        <dbReference type="PIRSR" id="PIRSR001434-2"/>
    </source>
</evidence>
<dbReference type="AlphaFoldDB" id="A0A9D2B852"/>
<dbReference type="EMBL" id="DXES01000198">
    <property type="protein sequence ID" value="HIX66478.1"/>
    <property type="molecule type" value="Genomic_DNA"/>
</dbReference>
<dbReference type="InterPro" id="IPR015421">
    <property type="entry name" value="PyrdxlP-dep_Trfase_major"/>
</dbReference>
<dbReference type="PIRSF" id="PIRSF001434">
    <property type="entry name" value="CGS"/>
    <property type="match status" value="1"/>
</dbReference>
<dbReference type="FunFam" id="3.40.640.10:FF:000046">
    <property type="entry name" value="Cystathionine gamma-lyase"/>
    <property type="match status" value="1"/>
</dbReference>
<proteinExistence type="inferred from homology"/>
<dbReference type="InterPro" id="IPR015422">
    <property type="entry name" value="PyrdxlP-dep_Trfase_small"/>
</dbReference>
<dbReference type="Gene3D" id="3.90.1150.10">
    <property type="entry name" value="Aspartate Aminotransferase, domain 1"/>
    <property type="match status" value="1"/>
</dbReference>
<dbReference type="GO" id="GO:0019346">
    <property type="term" value="P:transsulfuration"/>
    <property type="evidence" value="ECO:0007669"/>
    <property type="project" value="InterPro"/>
</dbReference>
<evidence type="ECO:0000313" key="9">
    <source>
        <dbReference type="EMBL" id="HIX66478.1"/>
    </source>
</evidence>
<evidence type="ECO:0000256" key="1">
    <source>
        <dbReference type="ARBA" id="ARBA00001933"/>
    </source>
</evidence>
<dbReference type="InterPro" id="IPR000277">
    <property type="entry name" value="Cys/Met-Metab_PyrdxlP-dep_enz"/>
</dbReference>
<keyword evidence="9" id="KW-0032">Aminotransferase</keyword>
<name>A0A9D2B852_9FIRM</name>
<accession>A0A9D2B852</accession>
<evidence type="ECO:0000256" key="6">
    <source>
        <dbReference type="ARBA" id="ARBA00052699"/>
    </source>
</evidence>
<evidence type="ECO:0000256" key="5">
    <source>
        <dbReference type="ARBA" id="ARBA00048780"/>
    </source>
</evidence>
<dbReference type="GO" id="GO:0047982">
    <property type="term" value="F:homocysteine desulfhydrase activity"/>
    <property type="evidence" value="ECO:0007669"/>
    <property type="project" value="UniProtKB-EC"/>
</dbReference>
<protein>
    <recommendedName>
        <fullName evidence="3">homocysteine desulfhydrase</fullName>
        <ecNumber evidence="3">4.4.1.2</ecNumber>
    </recommendedName>
    <alternativeName>
        <fullName evidence="4">Homocysteine desulfhydrase</fullName>
    </alternativeName>
</protein>
<dbReference type="GO" id="GO:0030170">
    <property type="term" value="F:pyridoxal phosphate binding"/>
    <property type="evidence" value="ECO:0007669"/>
    <property type="project" value="InterPro"/>
</dbReference>
<comment type="catalytic activity">
    <reaction evidence="6">
        <text>L-methionine + H2O = methanethiol + 2-oxobutanoate + NH4(+)</text>
        <dbReference type="Rhea" id="RHEA:23800"/>
        <dbReference type="ChEBI" id="CHEBI:15377"/>
        <dbReference type="ChEBI" id="CHEBI:16007"/>
        <dbReference type="ChEBI" id="CHEBI:16763"/>
        <dbReference type="ChEBI" id="CHEBI:28938"/>
        <dbReference type="ChEBI" id="CHEBI:57844"/>
        <dbReference type="EC" id="4.4.1.11"/>
    </reaction>
    <physiologicalReaction direction="left-to-right" evidence="6">
        <dbReference type="Rhea" id="RHEA:23801"/>
    </physiologicalReaction>
</comment>
<sequence length="397" mass="43681">MSEGNYSLASEILYQGHAPKGQDYGSPAAFPLFATTSFTMNSLTQVRQAYQEGFTYVRTNNPNRESLEEMVSYLEKGEKSLVCSSGMGAITSTLLALVRPGDHILCNCYLYGETYDVMTQLLREFGVESSLVGFDDLDAVAAAVRPNTKLLYTEVCANPTMNLADIPALAELAHKNNALLMVDNTFTTAVSIRPLQMGADIVISSMTKFMNGFSNAIGGSITACAQLIDTIKPIQKLCGTPGDPFDAWTIANNLQTVDLRVKKQMKNAAQLADALEQNPHVAKVNHPSLKSFPQHELALRLFAGPEEMTGMMSFIVPEQPERIEQFMGRLHFARYAVTLGGIHTTLNHPVTSSHRHMPDENRRKMGITPGMFRLSVGIEDPGDLIRDFYQALEVFGE</sequence>
<feature type="modified residue" description="N6-(pyridoxal phosphate)lysine" evidence="7">
    <location>
        <position position="208"/>
    </location>
</feature>
<evidence type="ECO:0000256" key="8">
    <source>
        <dbReference type="RuleBase" id="RU362118"/>
    </source>
</evidence>
<organism evidence="9 10">
    <name type="scientific">Candidatus Anaerotruncus excrementipullorum</name>
    <dbReference type="NCBI Taxonomy" id="2838465"/>
    <lineage>
        <taxon>Bacteria</taxon>
        <taxon>Bacillati</taxon>
        <taxon>Bacillota</taxon>
        <taxon>Clostridia</taxon>
        <taxon>Eubacteriales</taxon>
        <taxon>Oscillospiraceae</taxon>
        <taxon>Anaerotruncus</taxon>
    </lineage>
</organism>
<comment type="cofactor">
    <cofactor evidence="1 8">
        <name>pyridoxal 5'-phosphate</name>
        <dbReference type="ChEBI" id="CHEBI:597326"/>
    </cofactor>
</comment>
<reference evidence="9" key="1">
    <citation type="journal article" date="2021" name="PeerJ">
        <title>Extensive microbial diversity within the chicken gut microbiome revealed by metagenomics and culture.</title>
        <authorList>
            <person name="Gilroy R."/>
            <person name="Ravi A."/>
            <person name="Getino M."/>
            <person name="Pursley I."/>
            <person name="Horton D.L."/>
            <person name="Alikhan N.F."/>
            <person name="Baker D."/>
            <person name="Gharbi K."/>
            <person name="Hall N."/>
            <person name="Watson M."/>
            <person name="Adriaenssens E.M."/>
            <person name="Foster-Nyarko E."/>
            <person name="Jarju S."/>
            <person name="Secka A."/>
            <person name="Antonio M."/>
            <person name="Oren A."/>
            <person name="Chaudhuri R.R."/>
            <person name="La Ragione R."/>
            <person name="Hildebrand F."/>
            <person name="Pallen M.J."/>
        </authorList>
    </citation>
    <scope>NUCLEOTIDE SEQUENCE</scope>
    <source>
        <strain evidence="9">CHK188-5543</strain>
    </source>
</reference>
<comment type="catalytic activity">
    <reaction evidence="5">
        <text>L-homocysteine + H2O = 2-oxobutanoate + hydrogen sulfide + NH4(+) + H(+)</text>
        <dbReference type="Rhea" id="RHEA:14501"/>
        <dbReference type="ChEBI" id="CHEBI:15377"/>
        <dbReference type="ChEBI" id="CHEBI:15378"/>
        <dbReference type="ChEBI" id="CHEBI:16763"/>
        <dbReference type="ChEBI" id="CHEBI:28938"/>
        <dbReference type="ChEBI" id="CHEBI:29919"/>
        <dbReference type="ChEBI" id="CHEBI:58199"/>
        <dbReference type="EC" id="4.4.1.2"/>
    </reaction>
    <physiologicalReaction direction="left-to-right" evidence="5">
        <dbReference type="Rhea" id="RHEA:14502"/>
    </physiologicalReaction>
</comment>
<dbReference type="GO" id="GO:0018826">
    <property type="term" value="F:methionine gamma-lyase activity"/>
    <property type="evidence" value="ECO:0007669"/>
    <property type="project" value="UniProtKB-EC"/>
</dbReference>
<keyword evidence="9" id="KW-0808">Transferase</keyword>